<feature type="compositionally biased region" description="Low complexity" evidence="1">
    <location>
        <begin position="32"/>
        <end position="42"/>
    </location>
</feature>
<comment type="caution">
    <text evidence="2">The sequence shown here is derived from an EMBL/GenBank/DDBJ whole genome shotgun (WGS) entry which is preliminary data.</text>
</comment>
<reference evidence="2" key="1">
    <citation type="submission" date="2020-07" db="EMBL/GenBank/DDBJ databases">
        <title>Ethylene signaling mediates host invasion by parasitic plants.</title>
        <authorList>
            <person name="Yoshida S."/>
        </authorList>
    </citation>
    <scope>NUCLEOTIDE SEQUENCE</scope>
    <source>
        <strain evidence="2">Okayama</strain>
    </source>
</reference>
<dbReference type="EMBL" id="BMAC01000123">
    <property type="protein sequence ID" value="GFP86372.1"/>
    <property type="molecule type" value="Genomic_DNA"/>
</dbReference>
<evidence type="ECO:0000313" key="2">
    <source>
        <dbReference type="EMBL" id="GFP86372.1"/>
    </source>
</evidence>
<feature type="region of interest" description="Disordered" evidence="1">
    <location>
        <begin position="1"/>
        <end position="137"/>
    </location>
</feature>
<evidence type="ECO:0000256" key="1">
    <source>
        <dbReference type="SAM" id="MobiDB-lite"/>
    </source>
</evidence>
<proteinExistence type="predicted"/>
<evidence type="ECO:0000313" key="4">
    <source>
        <dbReference type="Proteomes" id="UP000653305"/>
    </source>
</evidence>
<dbReference type="EMBL" id="BMAC01000692">
    <property type="protein sequence ID" value="GFQ01536.1"/>
    <property type="molecule type" value="Genomic_DNA"/>
</dbReference>
<accession>A0A830BJL2</accession>
<keyword evidence="4" id="KW-1185">Reference proteome</keyword>
<dbReference type="AlphaFoldDB" id="A0A830BJL2"/>
<protein>
    <submittedName>
        <fullName evidence="2">Thaumatin-like protein</fullName>
    </submittedName>
</protein>
<sequence length="137" mass="14858">MVVSPSPPASRLPSTPRPLVGPHMGPDRLLLRRGPPAGLLPDWRLRRPAPLRGLQRPAAGHRRRDDAGDRRQPGPLLRREPGRRVQRAGVDDPGGGRRLRRGGMRGGHKRVLPRQPGGEEGREGGGVQEHVPGDGGR</sequence>
<feature type="compositionally biased region" description="Basic residues" evidence="1">
    <location>
        <begin position="97"/>
        <end position="112"/>
    </location>
</feature>
<name>A0A830BJL2_9LAMI</name>
<evidence type="ECO:0000313" key="3">
    <source>
        <dbReference type="EMBL" id="GFQ01536.1"/>
    </source>
</evidence>
<feature type="compositionally biased region" description="Basic and acidic residues" evidence="1">
    <location>
        <begin position="63"/>
        <end position="83"/>
    </location>
</feature>
<gene>
    <name evidence="2" type="ORF">PHJA_000781000</name>
    <name evidence="3" type="ORF">PHJA_002297500</name>
</gene>
<dbReference type="Proteomes" id="UP000653305">
    <property type="component" value="Unassembled WGS sequence"/>
</dbReference>
<feature type="compositionally biased region" description="Pro residues" evidence="1">
    <location>
        <begin position="1"/>
        <end position="10"/>
    </location>
</feature>
<organism evidence="2 4">
    <name type="scientific">Phtheirospermum japonicum</name>
    <dbReference type="NCBI Taxonomy" id="374723"/>
    <lineage>
        <taxon>Eukaryota</taxon>
        <taxon>Viridiplantae</taxon>
        <taxon>Streptophyta</taxon>
        <taxon>Embryophyta</taxon>
        <taxon>Tracheophyta</taxon>
        <taxon>Spermatophyta</taxon>
        <taxon>Magnoliopsida</taxon>
        <taxon>eudicotyledons</taxon>
        <taxon>Gunneridae</taxon>
        <taxon>Pentapetalae</taxon>
        <taxon>asterids</taxon>
        <taxon>lamiids</taxon>
        <taxon>Lamiales</taxon>
        <taxon>Orobanchaceae</taxon>
        <taxon>Orobanchaceae incertae sedis</taxon>
        <taxon>Phtheirospermum</taxon>
    </lineage>
</organism>